<dbReference type="AlphaFoldDB" id="W9G2Q1"/>
<gene>
    <name evidence="2" type="ORF">N865_15900</name>
</gene>
<proteinExistence type="predicted"/>
<dbReference type="STRING" id="1386089.N865_15900"/>
<keyword evidence="3" id="KW-1185">Reference proteome</keyword>
<evidence type="ECO:0000256" key="1">
    <source>
        <dbReference type="SAM" id="Phobius"/>
    </source>
</evidence>
<protein>
    <recommendedName>
        <fullName evidence="4">DUF2500 domain-containing protein</fullName>
    </recommendedName>
</protein>
<name>W9G2Q1_9MICO</name>
<evidence type="ECO:0008006" key="4">
    <source>
        <dbReference type="Google" id="ProtNLM"/>
    </source>
</evidence>
<dbReference type="EMBL" id="AWSA01000044">
    <property type="protein sequence ID" value="EWT00401.1"/>
    <property type="molecule type" value="Genomic_DNA"/>
</dbReference>
<dbReference type="Proteomes" id="UP000019489">
    <property type="component" value="Unassembled WGS sequence"/>
</dbReference>
<dbReference type="eggNOG" id="ENOG5032T7R">
    <property type="taxonomic scope" value="Bacteria"/>
</dbReference>
<keyword evidence="1" id="KW-0812">Transmembrane</keyword>
<dbReference type="Pfam" id="PF10694">
    <property type="entry name" value="DUF2500"/>
    <property type="match status" value="1"/>
</dbReference>
<evidence type="ECO:0000313" key="3">
    <source>
        <dbReference type="Proteomes" id="UP000019489"/>
    </source>
</evidence>
<keyword evidence="1" id="KW-0472">Membrane</keyword>
<dbReference type="RefSeq" id="WP_051510839.1">
    <property type="nucleotide sequence ID" value="NZ_AWSA01000044.1"/>
</dbReference>
<accession>W9G2Q1</accession>
<dbReference type="InterPro" id="IPR019635">
    <property type="entry name" value="DUF2500"/>
</dbReference>
<keyword evidence="1" id="KW-1133">Transmembrane helix</keyword>
<reference evidence="2 3" key="1">
    <citation type="submission" date="2013-08" db="EMBL/GenBank/DDBJ databases">
        <title>Intrasporangium oryzae NRRL B-24470.</title>
        <authorList>
            <person name="Liu H."/>
            <person name="Wang G."/>
        </authorList>
    </citation>
    <scope>NUCLEOTIDE SEQUENCE [LARGE SCALE GENOMIC DNA]</scope>
    <source>
        <strain evidence="2 3">NRRL B-24470</strain>
    </source>
</reference>
<sequence length="136" mass="14593">MPLASRPTEESPFALDPLSGPPTAFAVVFALVAVLAVLVIGVVIVRGIRTWQRNNAAPVLSEPAMVVAKRMEISGCAGDAATRTDYFVTFETSAGLRREQDLHRSEYGLLAEGDQGTLTTQGTRYHGFTRSTLAGR</sequence>
<dbReference type="Gene3D" id="2.40.50.660">
    <property type="match status" value="1"/>
</dbReference>
<comment type="caution">
    <text evidence="2">The sequence shown here is derived from an EMBL/GenBank/DDBJ whole genome shotgun (WGS) entry which is preliminary data.</text>
</comment>
<feature type="transmembrane region" description="Helical" evidence="1">
    <location>
        <begin position="24"/>
        <end position="45"/>
    </location>
</feature>
<evidence type="ECO:0000313" key="2">
    <source>
        <dbReference type="EMBL" id="EWT00401.1"/>
    </source>
</evidence>
<organism evidence="2 3">
    <name type="scientific">Intrasporangium oryzae NRRL B-24470</name>
    <dbReference type="NCBI Taxonomy" id="1386089"/>
    <lineage>
        <taxon>Bacteria</taxon>
        <taxon>Bacillati</taxon>
        <taxon>Actinomycetota</taxon>
        <taxon>Actinomycetes</taxon>
        <taxon>Micrococcales</taxon>
        <taxon>Intrasporangiaceae</taxon>
        <taxon>Intrasporangium</taxon>
    </lineage>
</organism>